<sequence length="81" mass="9029">MGNAKIIKMVIQELERMSITIGQIEDYETCVKCLLESDNFLQLDTSFEEALNVVKAGIPVYFGLLHLRSSVTNGSILSLHV</sequence>
<dbReference type="EMBL" id="JARGDH010000005">
    <property type="protein sequence ID" value="KAL0266836.1"/>
    <property type="molecule type" value="Genomic_DNA"/>
</dbReference>
<dbReference type="AlphaFoldDB" id="A0AAW2HAM7"/>
<proteinExistence type="predicted"/>
<accession>A0AAW2HAM7</accession>
<evidence type="ECO:0000313" key="1">
    <source>
        <dbReference type="EMBL" id="KAL0266836.1"/>
    </source>
</evidence>
<reference evidence="1" key="1">
    <citation type="journal article" date="2024" name="Gigascience">
        <title>Chromosome-level genome of the poultry shaft louse Menopon gallinae provides insight into the host-switching and adaptive evolution of parasitic lice.</title>
        <authorList>
            <person name="Xu Y."/>
            <person name="Ma L."/>
            <person name="Liu S."/>
            <person name="Liang Y."/>
            <person name="Liu Q."/>
            <person name="He Z."/>
            <person name="Tian L."/>
            <person name="Duan Y."/>
            <person name="Cai W."/>
            <person name="Li H."/>
            <person name="Song F."/>
        </authorList>
    </citation>
    <scope>NUCLEOTIDE SEQUENCE</scope>
    <source>
        <strain evidence="1">Cailab_2023a</strain>
    </source>
</reference>
<name>A0AAW2HAM7_9NEOP</name>
<protein>
    <submittedName>
        <fullName evidence="1">Uncharacterized protein</fullName>
    </submittedName>
</protein>
<gene>
    <name evidence="1" type="ORF">PYX00_009273</name>
</gene>
<organism evidence="1">
    <name type="scientific">Menopon gallinae</name>
    <name type="common">poultry shaft louse</name>
    <dbReference type="NCBI Taxonomy" id="328185"/>
    <lineage>
        <taxon>Eukaryota</taxon>
        <taxon>Metazoa</taxon>
        <taxon>Ecdysozoa</taxon>
        <taxon>Arthropoda</taxon>
        <taxon>Hexapoda</taxon>
        <taxon>Insecta</taxon>
        <taxon>Pterygota</taxon>
        <taxon>Neoptera</taxon>
        <taxon>Paraneoptera</taxon>
        <taxon>Psocodea</taxon>
        <taxon>Troctomorpha</taxon>
        <taxon>Phthiraptera</taxon>
        <taxon>Amblycera</taxon>
        <taxon>Menoponidae</taxon>
        <taxon>Menopon</taxon>
    </lineage>
</organism>
<comment type="caution">
    <text evidence="1">The sequence shown here is derived from an EMBL/GenBank/DDBJ whole genome shotgun (WGS) entry which is preliminary data.</text>
</comment>